<evidence type="ECO:0000313" key="3">
    <source>
        <dbReference type="EMBL" id="ADU21046.1"/>
    </source>
</evidence>
<accession>E6UG19</accession>
<dbReference type="RefSeq" id="WP_013497238.1">
    <property type="nucleotide sequence ID" value="NC_014833.1"/>
</dbReference>
<evidence type="ECO:0000259" key="2">
    <source>
        <dbReference type="Pfam" id="PF13808"/>
    </source>
</evidence>
<reference evidence="3 4" key="1">
    <citation type="journal article" date="2011" name="J. Bacteriol.">
        <title>Complete genome of the cellulolytic ruminal bacterium Ruminococcus albus 7.</title>
        <authorList>
            <person name="Suen G."/>
            <person name="Stevenson D.M."/>
            <person name="Bruce D.C."/>
            <person name="Chertkov O."/>
            <person name="Copeland A."/>
            <person name="Cheng J.F."/>
            <person name="Detter C."/>
            <person name="Detter J.C."/>
            <person name="Goodwin L.A."/>
            <person name="Han C.S."/>
            <person name="Hauser L.J."/>
            <person name="Ivanova N.N."/>
            <person name="Kyrpides N.C."/>
            <person name="Land M.L."/>
            <person name="Lapidus A."/>
            <person name="Lucas S."/>
            <person name="Ovchinnikova G."/>
            <person name="Pitluck S."/>
            <person name="Tapia R."/>
            <person name="Woyke T."/>
            <person name="Boyum J."/>
            <person name="Mead D."/>
            <person name="Weimer P.J."/>
        </authorList>
    </citation>
    <scope>NUCLEOTIDE SEQUENCE [LARGE SCALE GENOMIC DNA]</scope>
    <source>
        <strain evidence="4">ATCC 27210 / DSM 20455 / JCM 14654 / NCDO 2250 / 7</strain>
    </source>
</reference>
<feature type="domain" description="Transposase IS4-like" evidence="1">
    <location>
        <begin position="137"/>
        <end position="337"/>
    </location>
</feature>
<dbReference type="STRING" id="697329.Rumal_0493"/>
<dbReference type="InterPro" id="IPR051698">
    <property type="entry name" value="Transposase_11-like"/>
</dbReference>
<dbReference type="GO" id="GO:0004803">
    <property type="term" value="F:transposase activity"/>
    <property type="evidence" value="ECO:0007669"/>
    <property type="project" value="InterPro"/>
</dbReference>
<evidence type="ECO:0000259" key="1">
    <source>
        <dbReference type="Pfam" id="PF01609"/>
    </source>
</evidence>
<dbReference type="Pfam" id="PF13808">
    <property type="entry name" value="DDE_Tnp_1_assoc"/>
    <property type="match status" value="1"/>
</dbReference>
<dbReference type="eggNOG" id="COG5433">
    <property type="taxonomic scope" value="Bacteria"/>
</dbReference>
<dbReference type="Pfam" id="PF01609">
    <property type="entry name" value="DDE_Tnp_1"/>
    <property type="match status" value="1"/>
</dbReference>
<dbReference type="InterPro" id="IPR047647">
    <property type="entry name" value="ISAs1_transpos"/>
</dbReference>
<dbReference type="PANTHER" id="PTHR30298">
    <property type="entry name" value="H REPEAT-ASSOCIATED PREDICTED TRANSPOSASE"/>
    <property type="match status" value="1"/>
</dbReference>
<dbReference type="HOGENOM" id="CLU_046404_0_1_9"/>
<protein>
    <submittedName>
        <fullName evidence="3">Transposase IS4 family protein</fullName>
    </submittedName>
</protein>
<organism evidence="3 4">
    <name type="scientific">Ruminococcus albus (strain ATCC 27210 / DSM 20455 / JCM 14654 / NCDO 2250 / 7)</name>
    <dbReference type="NCBI Taxonomy" id="697329"/>
    <lineage>
        <taxon>Bacteria</taxon>
        <taxon>Bacillati</taxon>
        <taxon>Bacillota</taxon>
        <taxon>Clostridia</taxon>
        <taxon>Eubacteriales</taxon>
        <taxon>Oscillospiraceae</taxon>
        <taxon>Ruminococcus</taxon>
    </lineage>
</organism>
<dbReference type="InterPro" id="IPR032806">
    <property type="entry name" value="YbfD_N"/>
</dbReference>
<dbReference type="EMBL" id="CP002403">
    <property type="protein sequence ID" value="ADU21046.1"/>
    <property type="molecule type" value="Genomic_DNA"/>
</dbReference>
<dbReference type="PANTHER" id="PTHR30298:SF0">
    <property type="entry name" value="PROTEIN YBFL-RELATED"/>
    <property type="match status" value="1"/>
</dbReference>
<dbReference type="AlphaFoldDB" id="E6UG19"/>
<proteinExistence type="predicted"/>
<name>E6UG19_RUMA7</name>
<gene>
    <name evidence="3" type="ordered locus">Rumal_0493</name>
</gene>
<dbReference type="Proteomes" id="UP000006919">
    <property type="component" value="Chromosome"/>
</dbReference>
<dbReference type="KEGG" id="ral:Rumal_0493"/>
<dbReference type="NCBIfam" id="NF033564">
    <property type="entry name" value="transpos_ISAs1"/>
    <property type="match status" value="1"/>
</dbReference>
<feature type="domain" description="H repeat-associated protein N-terminal" evidence="2">
    <location>
        <begin position="24"/>
        <end position="94"/>
    </location>
</feature>
<dbReference type="InterPro" id="IPR002559">
    <property type="entry name" value="Transposase_11"/>
</dbReference>
<evidence type="ECO:0000313" key="4">
    <source>
        <dbReference type="Proteomes" id="UP000006919"/>
    </source>
</evidence>
<dbReference type="GO" id="GO:0003677">
    <property type="term" value="F:DNA binding"/>
    <property type="evidence" value="ECO:0007669"/>
    <property type="project" value="InterPro"/>
</dbReference>
<sequence>MNNGITEYFEDIELYEEYDGYFCSIPDIITIAILGSICGLRNIHQIHQWATNDRVSEFLKEKFGIDHVPCYYWILSLLKYVKPESLNRCFADWVYSFMPEKSKSMTISLDGKTVCSTLKMSKIESPLHIISAQVCELGLTLAQRSTDDKSNEIPAVQELLKEPKIKGNIVVADALNCQKETAEIIVKQKADYLLCVKDNHPNLKKDIEDYVQDSSLRDTMQTVSRTEKNRGRVETRTAYVTTDINWLEQKKEWKNLKCIGAIHTEFSTKKGTSSEWHYYLSSREMTAEQLLHHARMEWSVESMHWLLDVHFEEDWCRVENKDVQQCLNMFRKAAINLIKNFKNRNNSKAAISKLMFECLMEPQMISRVIFEN</sequence>
<dbReference type="GO" id="GO:0006313">
    <property type="term" value="P:DNA transposition"/>
    <property type="evidence" value="ECO:0007669"/>
    <property type="project" value="InterPro"/>
</dbReference>